<feature type="transmembrane region" description="Helical" evidence="1">
    <location>
        <begin position="45"/>
        <end position="67"/>
    </location>
</feature>
<dbReference type="Gene3D" id="3.30.450.20">
    <property type="entry name" value="PAS domain"/>
    <property type="match status" value="1"/>
</dbReference>
<dbReference type="InterPro" id="IPR038763">
    <property type="entry name" value="DHH_sf"/>
</dbReference>
<evidence type="ECO:0000313" key="3">
    <source>
        <dbReference type="EMBL" id="TCG10350.1"/>
    </source>
</evidence>
<keyword evidence="4" id="KW-1185">Reference proteome</keyword>
<dbReference type="InterPro" id="IPR014528">
    <property type="entry name" value="GdpP/PdeA"/>
</dbReference>
<dbReference type="Proteomes" id="UP000291072">
    <property type="component" value="Unassembled WGS sequence"/>
</dbReference>
<dbReference type="InterPro" id="IPR003156">
    <property type="entry name" value="DHHA1_dom"/>
</dbReference>
<dbReference type="InterPro" id="IPR043128">
    <property type="entry name" value="Rev_trsase/Diguanyl_cyclase"/>
</dbReference>
<keyword evidence="1" id="KW-0472">Membrane</keyword>
<gene>
    <name evidence="3" type="ORF">C4B25_04580</name>
</gene>
<feature type="domain" description="GGDEF" evidence="2">
    <location>
        <begin position="178"/>
        <end position="306"/>
    </location>
</feature>
<protein>
    <recommendedName>
        <fullName evidence="2">GGDEF domain-containing protein</fullName>
    </recommendedName>
</protein>
<accession>A0A4R0XPV3</accession>
<evidence type="ECO:0000256" key="1">
    <source>
        <dbReference type="SAM" id="Phobius"/>
    </source>
</evidence>
<name>A0A4R0XPV3_9MOLU</name>
<dbReference type="InterPro" id="IPR051319">
    <property type="entry name" value="Oligoribo/pAp-PDE_c-di-AMP_PDE"/>
</dbReference>
<comment type="caution">
    <text evidence="3">The sequence shown here is derived from an EMBL/GenBank/DDBJ whole genome shotgun (WGS) entry which is preliminary data.</text>
</comment>
<dbReference type="SUPFAM" id="SSF55073">
    <property type="entry name" value="Nucleotide cyclase"/>
    <property type="match status" value="1"/>
</dbReference>
<dbReference type="EMBL" id="PSZP01000058">
    <property type="protein sequence ID" value="TCG10350.1"/>
    <property type="molecule type" value="Genomic_DNA"/>
</dbReference>
<keyword evidence="1" id="KW-1133">Transmembrane helix</keyword>
<dbReference type="Gene3D" id="3.30.70.270">
    <property type="match status" value="1"/>
</dbReference>
<dbReference type="AlphaFoldDB" id="A0A4R0XPV3"/>
<dbReference type="Pfam" id="PF02272">
    <property type="entry name" value="DHHA1"/>
    <property type="match status" value="1"/>
</dbReference>
<dbReference type="PIRSF" id="PIRSF026583">
    <property type="entry name" value="YybT"/>
    <property type="match status" value="1"/>
</dbReference>
<dbReference type="InterPro" id="IPR001667">
    <property type="entry name" value="DDH_dom"/>
</dbReference>
<dbReference type="PANTHER" id="PTHR47618:SF2">
    <property type="entry name" value="CYCLIC-DI-AMP PHOSPHODIESTERASE GDPP"/>
    <property type="match status" value="1"/>
</dbReference>
<dbReference type="PANTHER" id="PTHR47618">
    <property type="entry name" value="BIFUNCTIONAL OLIGORIBONUCLEASE AND PAP PHOSPHATASE NRNA"/>
    <property type="match status" value="1"/>
</dbReference>
<sequence length="660" mass="73482">MLYNYSMNKKHKIFLLSLITLAIVALIVGMTLIGTQLTGSNRVLLLLLFATISIVSLILVLGAIIGIRRQRVEIKKSFDYYIEELISSSGIGTIIFNSEGIIIWSSKFISERFNNRLIGKNVSDISKEFQDHYHNNKTQFTFKHNNIFYEASIITKSNSIILRDVTEKASILEQYKNEKSVVAELDIDNFQEYQSLLPEEEIFAIQSTIMKMLDSLVEKHNIIYRQYVNGKFMIFTDHETLDKLIKEEFSVFTKINTALSINGVKLTVSVGIGVGSTLPNELMSLAKEAIIQSQNRGGDQVTVAYQNQDYKYFGAETEAVSSSSRVKISQISKIIVERLGDPKIKNVIVYGHKYADLDALGATRGIVEMARAFNKKSYIVNATFDNTTKKAIKQLVKNPKELFIKPTQADKFSKSSTLVFICDTAEPTRTENPNALKGFEESNIFILDHHRVTKLPEGTHKSHTYVDTAVSSASEIVAEIIQFSKRNIKISLETAQLLLAGIYLDTKQFQKQVSSRTFAAASWLESFGATANVATNLLKLSESQTTTIRKILTELIEVKPGYYLATYDGEADSDVISVAADEILRTEGRRAAFVIAKIPGSKLYKLSARSLDVNVQLIAERVGGGGHFAASAATSEESLSIFADNLIQAIVSVKNESNNN</sequence>
<dbReference type="InterPro" id="IPR000160">
    <property type="entry name" value="GGDEF_dom"/>
</dbReference>
<dbReference type="PROSITE" id="PS50887">
    <property type="entry name" value="GGDEF"/>
    <property type="match status" value="1"/>
</dbReference>
<organism evidence="3 4">
    <name type="scientific">Mycoplasma todarodis</name>
    <dbReference type="NCBI Taxonomy" id="1937191"/>
    <lineage>
        <taxon>Bacteria</taxon>
        <taxon>Bacillati</taxon>
        <taxon>Mycoplasmatota</taxon>
        <taxon>Mollicutes</taxon>
        <taxon>Mycoplasmataceae</taxon>
        <taxon>Mycoplasma</taxon>
    </lineage>
</organism>
<keyword evidence="1" id="KW-0812">Transmembrane</keyword>
<dbReference type="Gene3D" id="3.90.1640.10">
    <property type="entry name" value="inorganic pyrophosphatase (n-terminal core)"/>
    <property type="match status" value="1"/>
</dbReference>
<evidence type="ECO:0000313" key="4">
    <source>
        <dbReference type="Proteomes" id="UP000291072"/>
    </source>
</evidence>
<dbReference type="SUPFAM" id="SSF64182">
    <property type="entry name" value="DHH phosphoesterases"/>
    <property type="match status" value="1"/>
</dbReference>
<proteinExistence type="predicted"/>
<dbReference type="InterPro" id="IPR029787">
    <property type="entry name" value="Nucleotide_cyclase"/>
</dbReference>
<dbReference type="Pfam" id="PF01368">
    <property type="entry name" value="DHH"/>
    <property type="match status" value="1"/>
</dbReference>
<dbReference type="Pfam" id="PF24898">
    <property type="entry name" value="GGDEF_GdpP"/>
    <property type="match status" value="1"/>
</dbReference>
<dbReference type="Gene3D" id="3.10.310.30">
    <property type="match status" value="1"/>
</dbReference>
<feature type="transmembrane region" description="Helical" evidence="1">
    <location>
        <begin position="12"/>
        <end position="33"/>
    </location>
</feature>
<dbReference type="GO" id="GO:0003676">
    <property type="term" value="F:nucleic acid binding"/>
    <property type="evidence" value="ECO:0007669"/>
    <property type="project" value="InterPro"/>
</dbReference>
<reference evidence="3 4" key="1">
    <citation type="submission" date="2018-02" db="EMBL/GenBank/DDBJ databases">
        <title>Mycoplasma marinum and Mycoplasma todarodis sp. nov., moderately halophilic and psychrotolerant mycoplasmas isolated from cephalopods.</title>
        <authorList>
            <person name="Viver T."/>
        </authorList>
    </citation>
    <scope>NUCLEOTIDE SEQUENCE [LARGE SCALE GENOMIC DNA]</scope>
    <source>
        <strain evidence="3 4">5H</strain>
    </source>
</reference>
<evidence type="ECO:0000259" key="2">
    <source>
        <dbReference type="PROSITE" id="PS50887"/>
    </source>
</evidence>